<dbReference type="Proteomes" id="UP000494245">
    <property type="component" value="Unassembled WGS sequence"/>
</dbReference>
<name>A0A6V8LVN0_9BACT</name>
<reference evidence="2 3" key="1">
    <citation type="submission" date="2020-04" db="EMBL/GenBank/DDBJ databases">
        <authorList>
            <consortium name="Desulfovibrio sp. FSS-1 genome sequencing consortium"/>
            <person name="Shimoshige H."/>
            <person name="Kobayashi H."/>
            <person name="Maekawa T."/>
        </authorList>
    </citation>
    <scope>NUCLEOTIDE SEQUENCE [LARGE SCALE GENOMIC DNA]</scope>
    <source>
        <strain evidence="2 3">SIID29052-01</strain>
    </source>
</reference>
<evidence type="ECO:0000256" key="1">
    <source>
        <dbReference type="SAM" id="MobiDB-lite"/>
    </source>
</evidence>
<dbReference type="EMBL" id="BLTE01000001">
    <property type="protein sequence ID" value="GFK92305.1"/>
    <property type="molecule type" value="Genomic_DNA"/>
</dbReference>
<accession>A0A6V8LVN0</accession>
<evidence type="ECO:0000313" key="3">
    <source>
        <dbReference type="Proteomes" id="UP000494245"/>
    </source>
</evidence>
<organism evidence="2 3">
    <name type="scientific">Fundidesulfovibrio magnetotacticus</name>
    <dbReference type="NCBI Taxonomy" id="2730080"/>
    <lineage>
        <taxon>Bacteria</taxon>
        <taxon>Pseudomonadati</taxon>
        <taxon>Thermodesulfobacteriota</taxon>
        <taxon>Desulfovibrionia</taxon>
        <taxon>Desulfovibrionales</taxon>
        <taxon>Desulfovibrionaceae</taxon>
        <taxon>Fundidesulfovibrio</taxon>
    </lineage>
</organism>
<proteinExistence type="predicted"/>
<gene>
    <name evidence="2" type="primary">mad11</name>
    <name evidence="2" type="ORF">NNJEOMEG_00128</name>
</gene>
<feature type="region of interest" description="Disordered" evidence="1">
    <location>
        <begin position="66"/>
        <end position="188"/>
    </location>
</feature>
<reference evidence="2 3" key="2">
    <citation type="submission" date="2020-05" db="EMBL/GenBank/DDBJ databases">
        <title>Draft genome sequence of Desulfovibrio sp. strainFSS-1.</title>
        <authorList>
            <person name="Shimoshige H."/>
            <person name="Kobayashi H."/>
            <person name="Maekawa T."/>
        </authorList>
    </citation>
    <scope>NUCLEOTIDE SEQUENCE [LARGE SCALE GENOMIC DNA]</scope>
    <source>
        <strain evidence="2 3">SIID29052-01</strain>
    </source>
</reference>
<dbReference type="AlphaFoldDB" id="A0A6V8LVN0"/>
<feature type="compositionally biased region" description="Basic residues" evidence="1">
    <location>
        <begin position="137"/>
        <end position="147"/>
    </location>
</feature>
<evidence type="ECO:0000313" key="2">
    <source>
        <dbReference type="EMBL" id="GFK92305.1"/>
    </source>
</evidence>
<comment type="caution">
    <text evidence="2">The sequence shown here is derived from an EMBL/GenBank/DDBJ whole genome shotgun (WGS) entry which is preliminary data.</text>
</comment>
<sequence>MPGCRHRLRRILPGAGRLHRHEGRKLFRAKRPLRGARHPGIGRGPGPGRQADAGLRGIRGHGFGQPGQAWRPGHGRLRLPPVHAGSQRGHGSIPGNPQHGGAHVFIRIKGTGFQDPARNRRTALPDRRAPGQDRGAGRPRCRRPRPRRSAEAGDQEAQQGPAGLPARPGERESGHPQRIRQVTLSPRS</sequence>
<protein>
    <submittedName>
        <fullName evidence="2">Magnetosome protein Mad11</fullName>
    </submittedName>
</protein>
<keyword evidence="3" id="KW-1185">Reference proteome</keyword>